<dbReference type="Proteomes" id="UP000887565">
    <property type="component" value="Unplaced"/>
</dbReference>
<proteinExistence type="predicted"/>
<keyword evidence="2" id="KW-1185">Reference proteome</keyword>
<dbReference type="WBParaSite" id="nRc.2.0.1.t07066-RA">
    <property type="protein sequence ID" value="nRc.2.0.1.t07066-RA"/>
    <property type="gene ID" value="nRc.2.0.1.g07066"/>
</dbReference>
<reference evidence="3" key="1">
    <citation type="submission" date="2022-11" db="UniProtKB">
        <authorList>
            <consortium name="WormBaseParasite"/>
        </authorList>
    </citation>
    <scope>IDENTIFICATION</scope>
</reference>
<keyword evidence="1" id="KW-0812">Transmembrane</keyword>
<name>A0A915HYZ7_ROMCU</name>
<sequence>MLWQQSKRQLKGCGYLGAGVPGLAQLTWMGQSVVLISALVALRMLQALATAFANCWTLVKFLACSLIVN</sequence>
<evidence type="ECO:0000256" key="1">
    <source>
        <dbReference type="SAM" id="Phobius"/>
    </source>
</evidence>
<feature type="transmembrane region" description="Helical" evidence="1">
    <location>
        <begin position="12"/>
        <end position="41"/>
    </location>
</feature>
<dbReference type="AlphaFoldDB" id="A0A915HYZ7"/>
<feature type="transmembrane region" description="Helical" evidence="1">
    <location>
        <begin position="47"/>
        <end position="68"/>
    </location>
</feature>
<evidence type="ECO:0000313" key="2">
    <source>
        <dbReference type="Proteomes" id="UP000887565"/>
    </source>
</evidence>
<evidence type="ECO:0000313" key="3">
    <source>
        <dbReference type="WBParaSite" id="nRc.2.0.1.t07066-RA"/>
    </source>
</evidence>
<protein>
    <submittedName>
        <fullName evidence="3">Uncharacterized protein</fullName>
    </submittedName>
</protein>
<accession>A0A915HYZ7</accession>
<organism evidence="2 3">
    <name type="scientific">Romanomermis culicivorax</name>
    <name type="common">Nematode worm</name>
    <dbReference type="NCBI Taxonomy" id="13658"/>
    <lineage>
        <taxon>Eukaryota</taxon>
        <taxon>Metazoa</taxon>
        <taxon>Ecdysozoa</taxon>
        <taxon>Nematoda</taxon>
        <taxon>Enoplea</taxon>
        <taxon>Dorylaimia</taxon>
        <taxon>Mermithida</taxon>
        <taxon>Mermithoidea</taxon>
        <taxon>Mermithidae</taxon>
        <taxon>Romanomermis</taxon>
    </lineage>
</organism>
<keyword evidence="1" id="KW-0472">Membrane</keyword>
<keyword evidence="1" id="KW-1133">Transmembrane helix</keyword>